<comment type="catalytic activity">
    <reaction evidence="15 17">
        <text>2 nitric oxide + NADH + 2 O2 = 2 nitrate + NAD(+) + H(+)</text>
        <dbReference type="Rhea" id="RHEA:19469"/>
        <dbReference type="ChEBI" id="CHEBI:15378"/>
        <dbReference type="ChEBI" id="CHEBI:15379"/>
        <dbReference type="ChEBI" id="CHEBI:16480"/>
        <dbReference type="ChEBI" id="CHEBI:17632"/>
        <dbReference type="ChEBI" id="CHEBI:57540"/>
        <dbReference type="ChEBI" id="CHEBI:57945"/>
        <dbReference type="EC" id="1.14.12.17"/>
    </reaction>
</comment>
<comment type="cofactor">
    <cofactor evidence="17">
        <name>heme b</name>
        <dbReference type="ChEBI" id="CHEBI:60344"/>
    </cofactor>
    <text evidence="17">Binds 1 heme b (iron(II)-protoporphyrin IX) group per subunit.</text>
</comment>
<keyword evidence="7 17" id="KW-0285">Flavoprotein</keyword>
<keyword evidence="11 17" id="KW-0560">Oxidoreductase</keyword>
<dbReference type="EMBL" id="FIZX01000004">
    <property type="protein sequence ID" value="CZF84193.1"/>
    <property type="molecule type" value="Genomic_DNA"/>
</dbReference>
<evidence type="ECO:0000256" key="3">
    <source>
        <dbReference type="ARBA" id="ARBA00022448"/>
    </source>
</evidence>
<evidence type="ECO:0000256" key="2">
    <source>
        <dbReference type="ARBA" id="ARBA00008414"/>
    </source>
</evidence>
<dbReference type="Pfam" id="PF00175">
    <property type="entry name" value="NAD_binding_1"/>
    <property type="match status" value="1"/>
</dbReference>
<evidence type="ECO:0000256" key="12">
    <source>
        <dbReference type="ARBA" id="ARBA00023004"/>
    </source>
</evidence>
<dbReference type="PRINTS" id="PR00410">
    <property type="entry name" value="PHEHYDRXLASE"/>
</dbReference>
<dbReference type="InterPro" id="IPR001709">
    <property type="entry name" value="Flavoprot_Pyr_Nucl_cyt_Rdtase"/>
</dbReference>
<feature type="site" description="Influences the redox potential of the prosthetic heme and FAD groups" evidence="17">
    <location>
        <position position="84"/>
    </location>
</feature>
<feature type="active site" description="Charge relay system" evidence="17">
    <location>
        <position position="135"/>
    </location>
</feature>
<accession>A0A128FBK7</accession>
<dbReference type="NCBIfam" id="NF009805">
    <property type="entry name" value="PRK13289.1"/>
    <property type="match status" value="1"/>
</dbReference>
<dbReference type="InterPro" id="IPR008333">
    <property type="entry name" value="Cbr1-like_FAD-bd_dom"/>
</dbReference>
<feature type="site" description="Involved in heme-bound ligand stabilization and O-O bond activation" evidence="17">
    <location>
        <position position="29"/>
    </location>
</feature>
<evidence type="ECO:0000256" key="5">
    <source>
        <dbReference type="ARBA" id="ARBA00022617"/>
    </source>
</evidence>
<comment type="domain">
    <text evidence="17">Consists of two distinct domains; an N-terminal heme-containing oxygen-binding domain and a C-terminal reductase domain with binding sites for FAD and NAD(P)H.</text>
</comment>
<feature type="domain" description="FAD-binding FR-type" evidence="19">
    <location>
        <begin position="150"/>
        <end position="255"/>
    </location>
</feature>
<dbReference type="OrthoDB" id="9801223at2"/>
<dbReference type="PANTHER" id="PTHR43396:SF3">
    <property type="entry name" value="FLAVOHEMOPROTEIN"/>
    <property type="match status" value="1"/>
</dbReference>
<evidence type="ECO:0000256" key="10">
    <source>
        <dbReference type="ARBA" id="ARBA00022857"/>
    </source>
</evidence>
<organism evidence="20 21">
    <name type="scientific">Grimontia celer</name>
    <dbReference type="NCBI Taxonomy" id="1796497"/>
    <lineage>
        <taxon>Bacteria</taxon>
        <taxon>Pseudomonadati</taxon>
        <taxon>Pseudomonadota</taxon>
        <taxon>Gammaproteobacteria</taxon>
        <taxon>Vibrionales</taxon>
        <taxon>Vibrionaceae</taxon>
        <taxon>Grimontia</taxon>
    </lineage>
</organism>
<dbReference type="InterPro" id="IPR001433">
    <property type="entry name" value="OxRdtase_FAD/NAD-bd"/>
</dbReference>
<dbReference type="FunFam" id="2.40.30.10:FF:000034">
    <property type="entry name" value="Flavohemoprotein"/>
    <property type="match status" value="1"/>
</dbReference>
<dbReference type="Pfam" id="PF00970">
    <property type="entry name" value="FAD_binding_6"/>
    <property type="match status" value="1"/>
</dbReference>
<dbReference type="GO" id="GO:0009636">
    <property type="term" value="P:response to toxic substance"/>
    <property type="evidence" value="ECO:0007669"/>
    <property type="project" value="UniProtKB-KW"/>
</dbReference>
<keyword evidence="9 17" id="KW-0274">FAD</keyword>
<dbReference type="GO" id="GO:0046872">
    <property type="term" value="F:metal ion binding"/>
    <property type="evidence" value="ECO:0007669"/>
    <property type="project" value="UniProtKB-KW"/>
</dbReference>
<dbReference type="Pfam" id="PF00042">
    <property type="entry name" value="Globin"/>
    <property type="match status" value="1"/>
</dbReference>
<evidence type="ECO:0000256" key="15">
    <source>
        <dbReference type="ARBA" id="ARBA00048649"/>
    </source>
</evidence>
<evidence type="ECO:0000256" key="6">
    <source>
        <dbReference type="ARBA" id="ARBA00022621"/>
    </source>
</evidence>
<keyword evidence="10 17" id="KW-0521">NADP</keyword>
<keyword evidence="5 17" id="KW-0349">Heme</keyword>
<evidence type="ECO:0000256" key="17">
    <source>
        <dbReference type="HAMAP-Rule" id="MF_01252"/>
    </source>
</evidence>
<comment type="cofactor">
    <cofactor evidence="17">
        <name>FAD</name>
        <dbReference type="ChEBI" id="CHEBI:57692"/>
    </cofactor>
    <text evidence="17">Binds 1 FAD per subunit.</text>
</comment>
<keyword evidence="6 17" id="KW-0561">Oxygen transport</keyword>
<dbReference type="InterPro" id="IPR017938">
    <property type="entry name" value="Riboflavin_synthase-like_b-brl"/>
</dbReference>
<keyword evidence="13 17" id="KW-0520">NAD</keyword>
<comment type="function">
    <text evidence="14 17">Is involved in NO detoxification in an aerobic process, termed nitric oxide dioxygenase (NOD) reaction that utilizes O(2) and NAD(P)H to convert NO to nitrate, which protects the bacterium from various noxious nitrogen compounds. Therefore, plays a central role in the inducible response to nitrosative stress.</text>
</comment>
<name>A0A128FBK7_9GAMM</name>
<evidence type="ECO:0000256" key="7">
    <source>
        <dbReference type="ARBA" id="ARBA00022630"/>
    </source>
</evidence>
<dbReference type="InterPro" id="IPR009050">
    <property type="entry name" value="Globin-like_sf"/>
</dbReference>
<dbReference type="CDD" id="cd06184">
    <property type="entry name" value="flavohem_like_fad_nad_binding"/>
    <property type="match status" value="1"/>
</dbReference>
<evidence type="ECO:0000256" key="13">
    <source>
        <dbReference type="ARBA" id="ARBA00023027"/>
    </source>
</evidence>
<feature type="binding site" evidence="17">
    <location>
        <begin position="204"/>
        <end position="207"/>
    </location>
    <ligand>
        <name>FAD</name>
        <dbReference type="ChEBI" id="CHEBI:57692"/>
    </ligand>
</feature>
<feature type="region of interest" description="Reductase" evidence="17">
    <location>
        <begin position="147"/>
        <end position="395"/>
    </location>
</feature>
<sequence>MLNEKTIEIVKSTAPLLAETGPKLTAHFYERMFSRHPELKDIFNMSNQFTGAQREALFNAVYGYAANIDNLPALLPVVEKIAQKHASFNITPEMYAIVGENLLATIDELFSPGQEVLDAWAEAYGVLAQVFINREEEIYQQNAGSNGGWRGTRTFKLVSKTPESEVITSFIFAPVDGQPVADYMPGQYIGIYLSPEQFSNQEIRQYSLSAAPNGELYRISVKREVQGTVSNYLHDHLNVGDTVELAPPTGDFCFHSDNDTPVALISGGVGLTPMLSMLESLSSKHDAEIHWLHAAENGEHHAFGGHIDTLLSQHHSAKRDVWFREPSNADLPGEQFDHQGMIDISKVEGLAEDASRDFYLCGPVGFMQSVATQLVDAGISKDRIFYECFGPHKVI</sequence>
<dbReference type="FunFam" id="3.40.50.80:FF:000010">
    <property type="entry name" value="Flavohemoprotein"/>
    <property type="match status" value="1"/>
</dbReference>
<feature type="site" description="Influences the redox potential of the prosthetic heme and FAD groups" evidence="17">
    <location>
        <position position="387"/>
    </location>
</feature>
<dbReference type="Proteomes" id="UP000071641">
    <property type="component" value="Unassembled WGS sequence"/>
</dbReference>
<dbReference type="GO" id="GO:0008941">
    <property type="term" value="F:nitric oxide dioxygenase NAD(P)H activity"/>
    <property type="evidence" value="ECO:0007669"/>
    <property type="project" value="UniProtKB-UniRule"/>
</dbReference>
<dbReference type="InterPro" id="IPR023950">
    <property type="entry name" value="Hmp"/>
</dbReference>
<keyword evidence="4 17" id="KW-0216">Detoxification</keyword>
<proteinExistence type="inferred from homology"/>
<dbReference type="GO" id="GO:0071500">
    <property type="term" value="P:cellular response to nitrosative stress"/>
    <property type="evidence" value="ECO:0007669"/>
    <property type="project" value="TreeGrafter"/>
</dbReference>
<dbReference type="InterPro" id="IPR012292">
    <property type="entry name" value="Globin/Proto"/>
</dbReference>
<dbReference type="AlphaFoldDB" id="A0A128FBK7"/>
<dbReference type="PRINTS" id="PR00371">
    <property type="entry name" value="FPNCR"/>
</dbReference>
<evidence type="ECO:0000256" key="9">
    <source>
        <dbReference type="ARBA" id="ARBA00022827"/>
    </source>
</evidence>
<evidence type="ECO:0000256" key="14">
    <source>
        <dbReference type="ARBA" id="ARBA00025094"/>
    </source>
</evidence>
<dbReference type="InterPro" id="IPR039261">
    <property type="entry name" value="FNR_nucleotide-bd"/>
</dbReference>
<dbReference type="InterPro" id="IPR017927">
    <property type="entry name" value="FAD-bd_FR_type"/>
</dbReference>
<keyword evidence="3 17" id="KW-0813">Transport</keyword>
<dbReference type="HAMAP" id="MF_01252">
    <property type="entry name" value="Hmp"/>
    <property type="match status" value="1"/>
</dbReference>
<feature type="binding site" evidence="17">
    <location>
        <position position="188"/>
    </location>
    <ligand>
        <name>FAD</name>
        <dbReference type="ChEBI" id="CHEBI:57692"/>
    </ligand>
</feature>
<dbReference type="GO" id="GO:0020037">
    <property type="term" value="F:heme binding"/>
    <property type="evidence" value="ECO:0007669"/>
    <property type="project" value="InterPro"/>
</dbReference>
<comment type="similarity">
    <text evidence="1 17">In the C-terminal section; belongs to the flavoprotein pyridine nucleotide cytochrome reductase family.</text>
</comment>
<dbReference type="PROSITE" id="PS01033">
    <property type="entry name" value="GLOBIN"/>
    <property type="match status" value="1"/>
</dbReference>
<evidence type="ECO:0000256" key="16">
    <source>
        <dbReference type="ARBA" id="ARBA00049433"/>
    </source>
</evidence>
<evidence type="ECO:0000256" key="1">
    <source>
        <dbReference type="ARBA" id="ARBA00006401"/>
    </source>
</evidence>
<dbReference type="GO" id="GO:0071949">
    <property type="term" value="F:FAD binding"/>
    <property type="evidence" value="ECO:0007669"/>
    <property type="project" value="InterPro"/>
</dbReference>
<dbReference type="SUPFAM" id="SSF46458">
    <property type="entry name" value="Globin-like"/>
    <property type="match status" value="1"/>
</dbReference>
<dbReference type="SUPFAM" id="SSF63380">
    <property type="entry name" value="Riboflavin synthase domain-like"/>
    <property type="match status" value="1"/>
</dbReference>
<evidence type="ECO:0000313" key="20">
    <source>
        <dbReference type="EMBL" id="CZF84193.1"/>
    </source>
</evidence>
<evidence type="ECO:0000256" key="11">
    <source>
        <dbReference type="ARBA" id="ARBA00023002"/>
    </source>
</evidence>
<evidence type="ECO:0000256" key="4">
    <source>
        <dbReference type="ARBA" id="ARBA00022575"/>
    </source>
</evidence>
<protein>
    <recommendedName>
        <fullName evidence="17">Flavohemoprotein</fullName>
    </recommendedName>
    <alternativeName>
        <fullName evidence="17">Flavohemoglobin</fullName>
    </alternativeName>
    <alternativeName>
        <fullName evidence="17">Hemoglobin-like protein</fullName>
    </alternativeName>
    <alternativeName>
        <fullName evidence="17">Nitric oxide dioxygenase</fullName>
        <shortName evidence="17">NO oxygenase</shortName>
        <shortName evidence="17">NOD</shortName>
        <ecNumber evidence="17">1.14.12.17</ecNumber>
    </alternativeName>
</protein>
<comment type="catalytic activity">
    <reaction evidence="16 17">
        <text>2 nitric oxide + NADPH + 2 O2 = 2 nitrate + NADP(+) + H(+)</text>
        <dbReference type="Rhea" id="RHEA:19465"/>
        <dbReference type="ChEBI" id="CHEBI:15378"/>
        <dbReference type="ChEBI" id="CHEBI:15379"/>
        <dbReference type="ChEBI" id="CHEBI:16480"/>
        <dbReference type="ChEBI" id="CHEBI:17632"/>
        <dbReference type="ChEBI" id="CHEBI:57783"/>
        <dbReference type="ChEBI" id="CHEBI:58349"/>
        <dbReference type="EC" id="1.14.12.17"/>
    </reaction>
</comment>
<feature type="binding site" description="proximal binding residue" evidence="17">
    <location>
        <position position="85"/>
    </location>
    <ligand>
        <name>heme b</name>
        <dbReference type="ChEBI" id="CHEBI:60344"/>
    </ligand>
    <ligandPart>
        <name>Fe</name>
        <dbReference type="ChEBI" id="CHEBI:18248"/>
    </ligandPart>
</feature>
<evidence type="ECO:0000259" key="18">
    <source>
        <dbReference type="PROSITE" id="PS01033"/>
    </source>
</evidence>
<dbReference type="STRING" id="1796497.GCE9029_04261"/>
<dbReference type="RefSeq" id="WP_062666666.1">
    <property type="nucleotide sequence ID" value="NZ_FIZX01000004.1"/>
</dbReference>
<dbReference type="GO" id="GO:0019825">
    <property type="term" value="F:oxygen binding"/>
    <property type="evidence" value="ECO:0007669"/>
    <property type="project" value="InterPro"/>
</dbReference>
<evidence type="ECO:0000259" key="19">
    <source>
        <dbReference type="PROSITE" id="PS51384"/>
    </source>
</evidence>
<feature type="binding site" evidence="17">
    <location>
        <begin position="388"/>
        <end position="391"/>
    </location>
    <ligand>
        <name>FAD</name>
        <dbReference type="ChEBI" id="CHEBI:57692"/>
    </ligand>
</feature>
<evidence type="ECO:0000256" key="8">
    <source>
        <dbReference type="ARBA" id="ARBA00022723"/>
    </source>
</evidence>
<gene>
    <name evidence="20" type="primary">hmp_3</name>
    <name evidence="17" type="synonym">hmp</name>
    <name evidence="20" type="ORF">GCE9029_04261</name>
</gene>
<dbReference type="Gene3D" id="1.10.490.10">
    <property type="entry name" value="Globins"/>
    <property type="match status" value="1"/>
</dbReference>
<evidence type="ECO:0000313" key="21">
    <source>
        <dbReference type="Proteomes" id="UP000071641"/>
    </source>
</evidence>
<dbReference type="CDD" id="cd14776">
    <property type="entry name" value="HmpEc-globin-like"/>
    <property type="match status" value="1"/>
</dbReference>
<dbReference type="Gene3D" id="2.40.30.10">
    <property type="entry name" value="Translation factors"/>
    <property type="match status" value="1"/>
</dbReference>
<keyword evidence="21" id="KW-1185">Reference proteome</keyword>
<keyword evidence="8 17" id="KW-0479">Metal-binding</keyword>
<reference evidence="21" key="1">
    <citation type="submission" date="2016-02" db="EMBL/GenBank/DDBJ databases">
        <authorList>
            <person name="Rodrigo-Torres Lidia"/>
            <person name="Arahal R.David."/>
        </authorList>
    </citation>
    <scope>NUCLEOTIDE SEQUENCE [LARGE SCALE GENOMIC DNA]</scope>
    <source>
        <strain evidence="21">CECT 9029</strain>
    </source>
</reference>
<dbReference type="InterPro" id="IPR000971">
    <property type="entry name" value="Globin"/>
</dbReference>
<dbReference type="EC" id="1.14.12.17" evidence="17"/>
<dbReference type="SUPFAM" id="SSF52343">
    <property type="entry name" value="Ferredoxin reductase-like, C-terminal NADP-linked domain"/>
    <property type="match status" value="1"/>
</dbReference>
<dbReference type="FunFam" id="1.10.490.10:FF:000003">
    <property type="entry name" value="Flavohemoprotein"/>
    <property type="match status" value="1"/>
</dbReference>
<feature type="active site" description="Charge relay system" evidence="17">
    <location>
        <position position="95"/>
    </location>
</feature>
<dbReference type="PROSITE" id="PS51384">
    <property type="entry name" value="FAD_FR"/>
    <property type="match status" value="1"/>
</dbReference>
<keyword evidence="12 17" id="KW-0408">Iron</keyword>
<dbReference type="Gene3D" id="3.40.50.80">
    <property type="entry name" value="Nucleotide-binding domain of ferredoxin-NADP reductase (FNR) module"/>
    <property type="match status" value="1"/>
</dbReference>
<feature type="domain" description="Globin" evidence="18">
    <location>
        <begin position="1"/>
        <end position="136"/>
    </location>
</feature>
<comment type="similarity">
    <text evidence="2 17">Belongs to the globin family. Two-domain flavohemoproteins subfamily.</text>
</comment>
<dbReference type="GO" id="GO:0046210">
    <property type="term" value="P:nitric oxide catabolic process"/>
    <property type="evidence" value="ECO:0007669"/>
    <property type="project" value="TreeGrafter"/>
</dbReference>
<feature type="binding site" evidence="17">
    <location>
        <begin position="268"/>
        <end position="273"/>
    </location>
    <ligand>
        <name>NADP(+)</name>
        <dbReference type="ChEBI" id="CHEBI:58349"/>
    </ligand>
</feature>
<dbReference type="GO" id="GO:0005344">
    <property type="term" value="F:oxygen carrier activity"/>
    <property type="evidence" value="ECO:0007669"/>
    <property type="project" value="UniProtKB-UniRule"/>
</dbReference>
<dbReference type="PANTHER" id="PTHR43396">
    <property type="entry name" value="FLAVOHEMOPROTEIN"/>
    <property type="match status" value="1"/>
</dbReference>